<sequence>MLKPNIGIVQALIRIAAGISMVGYATAALVTKPKQLTAHLTLLAGAVKIAEGIVRYCPSMALINQFRHKEESESEGS</sequence>
<feature type="domain" description="Inner membrane protein YgaP-like transmembrane" evidence="2">
    <location>
        <begin position="3"/>
        <end position="64"/>
    </location>
</feature>
<gene>
    <name evidence="3" type="ORF">SAMN05421503_2779</name>
</gene>
<keyword evidence="1" id="KW-0472">Membrane</keyword>
<proteinExistence type="predicted"/>
<evidence type="ECO:0000313" key="3">
    <source>
        <dbReference type="EMBL" id="SNZ15868.1"/>
    </source>
</evidence>
<dbReference type="Proteomes" id="UP000219356">
    <property type="component" value="Unassembled WGS sequence"/>
</dbReference>
<evidence type="ECO:0000313" key="4">
    <source>
        <dbReference type="Proteomes" id="UP000219356"/>
    </source>
</evidence>
<dbReference type="STRING" id="586416.GZ22_03085"/>
<feature type="transmembrane region" description="Helical" evidence="1">
    <location>
        <begin position="6"/>
        <end position="30"/>
    </location>
</feature>
<keyword evidence="1" id="KW-0812">Transmembrane</keyword>
<dbReference type="EMBL" id="OBEK01000004">
    <property type="protein sequence ID" value="SNZ15868.1"/>
    <property type="molecule type" value="Genomic_DNA"/>
</dbReference>
<accession>A0A285P355</accession>
<dbReference type="Pfam" id="PF11127">
    <property type="entry name" value="YgaP-like_TM"/>
    <property type="match status" value="1"/>
</dbReference>
<dbReference type="OrthoDB" id="5405951at2"/>
<dbReference type="RefSeq" id="WP_097043018.1">
    <property type="nucleotide sequence ID" value="NZ_OBEK01000004.1"/>
</dbReference>
<keyword evidence="4" id="KW-1185">Reference proteome</keyword>
<evidence type="ECO:0000259" key="2">
    <source>
        <dbReference type="Pfam" id="PF11127"/>
    </source>
</evidence>
<dbReference type="InterPro" id="IPR021309">
    <property type="entry name" value="YgaP-like_TM"/>
</dbReference>
<dbReference type="AlphaFoldDB" id="A0A285P355"/>
<reference evidence="4" key="1">
    <citation type="submission" date="2017-09" db="EMBL/GenBank/DDBJ databases">
        <authorList>
            <person name="Varghese N."/>
            <person name="Submissions S."/>
        </authorList>
    </citation>
    <scope>NUCLEOTIDE SEQUENCE [LARGE SCALE GENOMIC DNA]</scope>
    <source>
        <strain evidence="4">CGMCC 1.8913</strain>
    </source>
</reference>
<evidence type="ECO:0000256" key="1">
    <source>
        <dbReference type="SAM" id="Phobius"/>
    </source>
</evidence>
<name>A0A285P355_9BACI</name>
<keyword evidence="1" id="KW-1133">Transmembrane helix</keyword>
<organism evidence="3 4">
    <name type="scientific">Terribacillus aidingensis</name>
    <dbReference type="NCBI Taxonomy" id="586416"/>
    <lineage>
        <taxon>Bacteria</taxon>
        <taxon>Bacillati</taxon>
        <taxon>Bacillota</taxon>
        <taxon>Bacilli</taxon>
        <taxon>Bacillales</taxon>
        <taxon>Bacillaceae</taxon>
        <taxon>Terribacillus</taxon>
    </lineage>
</organism>
<protein>
    <recommendedName>
        <fullName evidence="2">Inner membrane protein YgaP-like transmembrane domain-containing protein</fullName>
    </recommendedName>
</protein>